<feature type="compositionally biased region" description="Basic and acidic residues" evidence="1">
    <location>
        <begin position="204"/>
        <end position="213"/>
    </location>
</feature>
<comment type="caution">
    <text evidence="2">The sequence shown here is derived from an EMBL/GenBank/DDBJ whole genome shotgun (WGS) entry which is preliminary data.</text>
</comment>
<keyword evidence="3" id="KW-1185">Reference proteome</keyword>
<gene>
    <name evidence="2" type="ORF">RF11_07613</name>
</gene>
<proteinExistence type="predicted"/>
<accession>A0A0C2MTL5</accession>
<dbReference type="Proteomes" id="UP000031668">
    <property type="component" value="Unassembled WGS sequence"/>
</dbReference>
<reference evidence="2 3" key="1">
    <citation type="journal article" date="2014" name="Genome Biol. Evol.">
        <title>The genome of the myxosporean Thelohanellus kitauei shows adaptations to nutrient acquisition within its fish host.</title>
        <authorList>
            <person name="Yang Y."/>
            <person name="Xiong J."/>
            <person name="Zhou Z."/>
            <person name="Huo F."/>
            <person name="Miao W."/>
            <person name="Ran C."/>
            <person name="Liu Y."/>
            <person name="Zhang J."/>
            <person name="Feng J."/>
            <person name="Wang M."/>
            <person name="Wang M."/>
            <person name="Wang L."/>
            <person name="Yao B."/>
        </authorList>
    </citation>
    <scope>NUCLEOTIDE SEQUENCE [LARGE SCALE GENOMIC DNA]</scope>
    <source>
        <strain evidence="2">Wuqing</strain>
    </source>
</reference>
<feature type="compositionally biased region" description="Polar residues" evidence="1">
    <location>
        <begin position="137"/>
        <end position="186"/>
    </location>
</feature>
<evidence type="ECO:0000256" key="1">
    <source>
        <dbReference type="SAM" id="MobiDB-lite"/>
    </source>
</evidence>
<feature type="compositionally biased region" description="Low complexity" evidence="1">
    <location>
        <begin position="230"/>
        <end position="239"/>
    </location>
</feature>
<sequence length="300" mass="33844">MMDIGYNIDDDHYVCIFPYNIVIQDISATSSNSFLNSEFYVFVSEYPFYMLIKNITEKYLMVERPGPTDLIHEQGGNETMEIVEIMVLINKLNVKEPPPVAKTPFKKGHSTSSTDRRKNELTNTTPWTIIPEHTTNEKYSTQRSSSPTIKYGESTENSTQKIGSSSHETSNNTDASVHISHSNTLRGSEHIQSSTQPTTSSSLKHSESTEAKTKPSRILLPKSDERTETITHTSQSTTLSERVNINTLQQSQKQQAARLHGEHPQILQPSSQESHRQHPAKAQLLQHIHHEAPPLERVSI</sequence>
<feature type="compositionally biased region" description="Low complexity" evidence="1">
    <location>
        <begin position="192"/>
        <end position="202"/>
    </location>
</feature>
<dbReference type="EMBL" id="JWZT01003140">
    <property type="protein sequence ID" value="KII67535.1"/>
    <property type="molecule type" value="Genomic_DNA"/>
</dbReference>
<name>A0A0C2MTL5_THEKT</name>
<feature type="region of interest" description="Disordered" evidence="1">
    <location>
        <begin position="252"/>
        <end position="281"/>
    </location>
</feature>
<organism evidence="2 3">
    <name type="scientific">Thelohanellus kitauei</name>
    <name type="common">Myxosporean</name>
    <dbReference type="NCBI Taxonomy" id="669202"/>
    <lineage>
        <taxon>Eukaryota</taxon>
        <taxon>Metazoa</taxon>
        <taxon>Cnidaria</taxon>
        <taxon>Myxozoa</taxon>
        <taxon>Myxosporea</taxon>
        <taxon>Bivalvulida</taxon>
        <taxon>Platysporina</taxon>
        <taxon>Myxobolidae</taxon>
        <taxon>Thelohanellus</taxon>
    </lineage>
</organism>
<feature type="region of interest" description="Disordered" evidence="1">
    <location>
        <begin position="99"/>
        <end position="239"/>
    </location>
</feature>
<protein>
    <submittedName>
        <fullName evidence="2">Uncharacterized protein</fullName>
    </submittedName>
</protein>
<evidence type="ECO:0000313" key="2">
    <source>
        <dbReference type="EMBL" id="KII67535.1"/>
    </source>
</evidence>
<dbReference type="AlphaFoldDB" id="A0A0C2MTL5"/>
<evidence type="ECO:0000313" key="3">
    <source>
        <dbReference type="Proteomes" id="UP000031668"/>
    </source>
</evidence>